<feature type="domain" description="HTH cro/C1-type" evidence="1">
    <location>
        <begin position="54"/>
        <end position="108"/>
    </location>
</feature>
<dbReference type="InterPro" id="IPR010982">
    <property type="entry name" value="Lambda_DNA-bd_dom_sf"/>
</dbReference>
<evidence type="ECO:0000259" key="1">
    <source>
        <dbReference type="PROSITE" id="PS50943"/>
    </source>
</evidence>
<name>A0A318SM83_9RHOB</name>
<dbReference type="Proteomes" id="UP000248311">
    <property type="component" value="Unassembled WGS sequence"/>
</dbReference>
<gene>
    <name evidence="2" type="ORF">DFP88_1115</name>
</gene>
<dbReference type="Gene3D" id="1.10.260.40">
    <property type="entry name" value="lambda repressor-like DNA-binding domains"/>
    <property type="match status" value="1"/>
</dbReference>
<keyword evidence="3" id="KW-1185">Reference proteome</keyword>
<dbReference type="PROSITE" id="PS50943">
    <property type="entry name" value="HTH_CROC1"/>
    <property type="match status" value="1"/>
</dbReference>
<comment type="caution">
    <text evidence="2">The sequence shown here is derived from an EMBL/GenBank/DDBJ whole genome shotgun (WGS) entry which is preliminary data.</text>
</comment>
<organism evidence="2 3">
    <name type="scientific">Pseudoroseicyclus aestuarii</name>
    <dbReference type="NCBI Taxonomy" id="1795041"/>
    <lineage>
        <taxon>Bacteria</taxon>
        <taxon>Pseudomonadati</taxon>
        <taxon>Pseudomonadota</taxon>
        <taxon>Alphaproteobacteria</taxon>
        <taxon>Rhodobacterales</taxon>
        <taxon>Paracoccaceae</taxon>
        <taxon>Pseudoroseicyclus</taxon>
    </lineage>
</organism>
<protein>
    <submittedName>
        <fullName evidence="2">DNA-binding XRE family transcriptional regulator</fullName>
    </submittedName>
</protein>
<accession>A0A318SM83</accession>
<dbReference type="SMART" id="SM00530">
    <property type="entry name" value="HTH_XRE"/>
    <property type="match status" value="1"/>
</dbReference>
<dbReference type="GO" id="GO:0003677">
    <property type="term" value="F:DNA binding"/>
    <property type="evidence" value="ECO:0007669"/>
    <property type="project" value="UniProtKB-KW"/>
</dbReference>
<dbReference type="Pfam" id="PF01381">
    <property type="entry name" value="HTH_3"/>
    <property type="match status" value="1"/>
</dbReference>
<sequence>MTEMITIERAEYDRLVALAEDAEDNAAVAAHLREPEAGMPADLVKRMIAGESPLAVHREWRGLSQTGLAKASAVHRVQIADIEAGRRNGSVETMRKLADALDVAIDDLV</sequence>
<dbReference type="InterPro" id="IPR001387">
    <property type="entry name" value="Cro/C1-type_HTH"/>
</dbReference>
<dbReference type="SUPFAM" id="SSF47413">
    <property type="entry name" value="lambda repressor-like DNA-binding domains"/>
    <property type="match status" value="1"/>
</dbReference>
<evidence type="ECO:0000313" key="2">
    <source>
        <dbReference type="EMBL" id="PYE80795.1"/>
    </source>
</evidence>
<dbReference type="CDD" id="cd00093">
    <property type="entry name" value="HTH_XRE"/>
    <property type="match status" value="1"/>
</dbReference>
<keyword evidence="2" id="KW-0238">DNA-binding</keyword>
<dbReference type="OrthoDB" id="407979at2"/>
<dbReference type="EMBL" id="QJTE01000011">
    <property type="protein sequence ID" value="PYE80795.1"/>
    <property type="molecule type" value="Genomic_DNA"/>
</dbReference>
<reference evidence="2 3" key="1">
    <citation type="submission" date="2018-06" db="EMBL/GenBank/DDBJ databases">
        <title>Genomic Encyclopedia of Type Strains, Phase III (KMG-III): the genomes of soil and plant-associated and newly described type strains.</title>
        <authorList>
            <person name="Whitman W."/>
        </authorList>
    </citation>
    <scope>NUCLEOTIDE SEQUENCE [LARGE SCALE GENOMIC DNA]</scope>
    <source>
        <strain evidence="2 3">CECT 9025</strain>
    </source>
</reference>
<proteinExistence type="predicted"/>
<dbReference type="RefSeq" id="WP_110815689.1">
    <property type="nucleotide sequence ID" value="NZ_QJTE01000011.1"/>
</dbReference>
<dbReference type="AlphaFoldDB" id="A0A318SM83"/>
<evidence type="ECO:0000313" key="3">
    <source>
        <dbReference type="Proteomes" id="UP000248311"/>
    </source>
</evidence>